<accession>A0A7W6EQ14</accession>
<evidence type="ECO:0000313" key="3">
    <source>
        <dbReference type="Proteomes" id="UP000541352"/>
    </source>
</evidence>
<dbReference type="Proteomes" id="UP000541352">
    <property type="component" value="Unassembled WGS sequence"/>
</dbReference>
<organism evidence="2 3">
    <name type="scientific">Runella defluvii</name>
    <dbReference type="NCBI Taxonomy" id="370973"/>
    <lineage>
        <taxon>Bacteria</taxon>
        <taxon>Pseudomonadati</taxon>
        <taxon>Bacteroidota</taxon>
        <taxon>Cytophagia</taxon>
        <taxon>Cytophagales</taxon>
        <taxon>Spirosomataceae</taxon>
        <taxon>Runella</taxon>
    </lineage>
</organism>
<protein>
    <recommendedName>
        <fullName evidence="1">N-acetyltransferase domain-containing protein</fullName>
    </recommendedName>
</protein>
<proteinExistence type="predicted"/>
<reference evidence="2 3" key="1">
    <citation type="submission" date="2020-08" db="EMBL/GenBank/DDBJ databases">
        <title>Genomic Encyclopedia of Type Strains, Phase IV (KMG-IV): sequencing the most valuable type-strain genomes for metagenomic binning, comparative biology and taxonomic classification.</title>
        <authorList>
            <person name="Goeker M."/>
        </authorList>
    </citation>
    <scope>NUCLEOTIDE SEQUENCE [LARGE SCALE GENOMIC DNA]</scope>
    <source>
        <strain evidence="2 3">DSM 17976</strain>
    </source>
</reference>
<dbReference type="EMBL" id="JACIBY010000003">
    <property type="protein sequence ID" value="MBB3838033.1"/>
    <property type="molecule type" value="Genomic_DNA"/>
</dbReference>
<dbReference type="InterPro" id="IPR016181">
    <property type="entry name" value="Acyl_CoA_acyltransferase"/>
</dbReference>
<dbReference type="AlphaFoldDB" id="A0A7W6EQ14"/>
<evidence type="ECO:0000259" key="1">
    <source>
        <dbReference type="PROSITE" id="PS51186"/>
    </source>
</evidence>
<dbReference type="RefSeq" id="WP_183973051.1">
    <property type="nucleotide sequence ID" value="NZ_JACIBY010000003.1"/>
</dbReference>
<keyword evidence="3" id="KW-1185">Reference proteome</keyword>
<dbReference type="SUPFAM" id="SSF55729">
    <property type="entry name" value="Acyl-CoA N-acyltransferases (Nat)"/>
    <property type="match status" value="1"/>
</dbReference>
<dbReference type="InterPro" id="IPR000182">
    <property type="entry name" value="GNAT_dom"/>
</dbReference>
<comment type="caution">
    <text evidence="2">The sequence shown here is derived from an EMBL/GenBank/DDBJ whole genome shotgun (WGS) entry which is preliminary data.</text>
</comment>
<sequence length="184" mass="21377">MSVIFTSAQNDEDLRKVLELQRQNLYKNTPSEYQQDQGFTTVEHSFESIKKMNDALPQIIAKDGDLLVGYALVMPRTFGQLIPELVPMFDIISGLEYEDKPLSEQRYYVMGQICVAQSHRGQGIFDGLYAEHKRQLSGEFDLCVTEIAVRNTRSMRAHERVGFRTIHTHEDHIDLWNIVAWDWR</sequence>
<name>A0A7W6EQ14_9BACT</name>
<dbReference type="Gene3D" id="3.40.630.30">
    <property type="match status" value="1"/>
</dbReference>
<dbReference type="GO" id="GO:0016747">
    <property type="term" value="F:acyltransferase activity, transferring groups other than amino-acyl groups"/>
    <property type="evidence" value="ECO:0007669"/>
    <property type="project" value="InterPro"/>
</dbReference>
<gene>
    <name evidence="2" type="ORF">FHS57_002030</name>
</gene>
<evidence type="ECO:0000313" key="2">
    <source>
        <dbReference type="EMBL" id="MBB3838033.1"/>
    </source>
</evidence>
<dbReference type="Pfam" id="PF00583">
    <property type="entry name" value="Acetyltransf_1"/>
    <property type="match status" value="1"/>
</dbReference>
<dbReference type="PROSITE" id="PS51186">
    <property type="entry name" value="GNAT"/>
    <property type="match status" value="1"/>
</dbReference>
<feature type="domain" description="N-acetyltransferase" evidence="1">
    <location>
        <begin position="3"/>
        <end position="182"/>
    </location>
</feature>